<dbReference type="InterPro" id="IPR000340">
    <property type="entry name" value="Dual-sp_phosphatase_cat-dom"/>
</dbReference>
<keyword evidence="4" id="KW-0378">Hydrolase</keyword>
<keyword evidence="8" id="KW-1208">Phospholipid metabolism</keyword>
<dbReference type="SUPFAM" id="SSF52799">
    <property type="entry name" value="(Phosphotyrosine protein) phosphatases II"/>
    <property type="match status" value="1"/>
</dbReference>
<dbReference type="EMBL" id="CP136891">
    <property type="protein sequence ID" value="WOK98994.1"/>
    <property type="molecule type" value="Genomic_DNA"/>
</dbReference>
<proteinExistence type="inferred from homology"/>
<dbReference type="AlphaFoldDB" id="A0AAQ3Q7U0"/>
<evidence type="ECO:0000256" key="1">
    <source>
        <dbReference type="ARBA" id="ARBA00005189"/>
    </source>
</evidence>
<evidence type="ECO:0000256" key="9">
    <source>
        <dbReference type="ARBA" id="ARBA00024192"/>
    </source>
</evidence>
<evidence type="ECO:0000256" key="12">
    <source>
        <dbReference type="ARBA" id="ARBA00053902"/>
    </source>
</evidence>
<comment type="pathway">
    <text evidence="1">Lipid metabolism.</text>
</comment>
<comment type="pathway">
    <text evidence="9">Phospholipid metabolism; phosphatidylglycerol biosynthesis; phosphatidylglycerol from CDP-diacylglycerol: step 2/2.</text>
</comment>
<keyword evidence="7" id="KW-0594">Phospholipid biosynthesis</keyword>
<evidence type="ECO:0000256" key="11">
    <source>
        <dbReference type="ARBA" id="ARBA00050944"/>
    </source>
</evidence>
<keyword evidence="5" id="KW-0904">Protein phosphatase</keyword>
<dbReference type="GO" id="GO:0048364">
    <property type="term" value="P:root development"/>
    <property type="evidence" value="ECO:0007669"/>
    <property type="project" value="UniProtKB-ARBA"/>
</dbReference>
<feature type="domain" description="Tyrosine-protein phosphatase" evidence="14">
    <location>
        <begin position="66"/>
        <end position="213"/>
    </location>
</feature>
<organism evidence="16 17">
    <name type="scientific">Canna indica</name>
    <name type="common">Indian-shot</name>
    <dbReference type="NCBI Taxonomy" id="4628"/>
    <lineage>
        <taxon>Eukaryota</taxon>
        <taxon>Viridiplantae</taxon>
        <taxon>Streptophyta</taxon>
        <taxon>Embryophyta</taxon>
        <taxon>Tracheophyta</taxon>
        <taxon>Spermatophyta</taxon>
        <taxon>Magnoliopsida</taxon>
        <taxon>Liliopsida</taxon>
        <taxon>Zingiberales</taxon>
        <taxon>Cannaceae</taxon>
        <taxon>Canna</taxon>
    </lineage>
</organism>
<dbReference type="PANTHER" id="PTHR46274">
    <property type="entry name" value="PHOSPHATIDYLINOSITOL PHOSPHATASE"/>
    <property type="match status" value="1"/>
</dbReference>
<reference evidence="16 17" key="1">
    <citation type="submission" date="2023-10" db="EMBL/GenBank/DDBJ databases">
        <title>Chromosome-scale genome assembly provides insights into flower coloration mechanisms of Canna indica.</title>
        <authorList>
            <person name="Li C."/>
        </authorList>
    </citation>
    <scope>NUCLEOTIDE SEQUENCE [LARGE SCALE GENOMIC DNA]</scope>
    <source>
        <tissue evidence="16">Flower</tissue>
    </source>
</reference>
<dbReference type="GO" id="GO:0004721">
    <property type="term" value="F:phosphoprotein phosphatase activity"/>
    <property type="evidence" value="ECO:0007669"/>
    <property type="project" value="UniProtKB-KW"/>
</dbReference>
<dbReference type="InterPro" id="IPR044596">
    <property type="entry name" value="PTPMT1-like"/>
</dbReference>
<dbReference type="PROSITE" id="PS50056">
    <property type="entry name" value="TYR_PHOSPHATASE_2"/>
    <property type="match status" value="1"/>
</dbReference>
<evidence type="ECO:0000256" key="6">
    <source>
        <dbReference type="ARBA" id="ARBA00023098"/>
    </source>
</evidence>
<protein>
    <recommendedName>
        <fullName evidence="10">phosphatidylglycerophosphatase</fullName>
        <ecNumber evidence="10">3.1.3.27</ecNumber>
    </recommendedName>
</protein>
<evidence type="ECO:0000259" key="15">
    <source>
        <dbReference type="PROSITE" id="PS50056"/>
    </source>
</evidence>
<evidence type="ECO:0000256" key="2">
    <source>
        <dbReference type="ARBA" id="ARBA00008601"/>
    </source>
</evidence>
<dbReference type="InterPro" id="IPR020422">
    <property type="entry name" value="TYR_PHOSPHATASE_DUAL_dom"/>
</dbReference>
<comment type="catalytic activity">
    <reaction evidence="11">
        <text>a 1,2-diacyl-sn-glycero-3-phospho-(1'-sn-glycero-3'-phosphate) + H2O = a 1,2-diacyl-sn-glycero-3-phospho-(1'-sn-glycerol) + phosphate</text>
        <dbReference type="Rhea" id="RHEA:33751"/>
        <dbReference type="ChEBI" id="CHEBI:15377"/>
        <dbReference type="ChEBI" id="CHEBI:43474"/>
        <dbReference type="ChEBI" id="CHEBI:60110"/>
        <dbReference type="ChEBI" id="CHEBI:64716"/>
        <dbReference type="EC" id="3.1.3.27"/>
    </reaction>
    <physiologicalReaction direction="left-to-right" evidence="11">
        <dbReference type="Rhea" id="RHEA:33752"/>
    </physiologicalReaction>
</comment>
<dbReference type="PROSITE" id="PS50054">
    <property type="entry name" value="TYR_PHOSPHATASE_DUAL"/>
    <property type="match status" value="1"/>
</dbReference>
<evidence type="ECO:0000256" key="5">
    <source>
        <dbReference type="ARBA" id="ARBA00022912"/>
    </source>
</evidence>
<accession>A0AAQ3Q7U0</accession>
<dbReference type="Proteomes" id="UP001327560">
    <property type="component" value="Chromosome 2"/>
</dbReference>
<evidence type="ECO:0000256" key="3">
    <source>
        <dbReference type="ARBA" id="ARBA00022516"/>
    </source>
</evidence>
<dbReference type="InterPro" id="IPR029021">
    <property type="entry name" value="Prot-tyrosine_phosphatase-like"/>
</dbReference>
<keyword evidence="3" id="KW-0444">Lipid biosynthesis</keyword>
<keyword evidence="17" id="KW-1185">Reference proteome</keyword>
<dbReference type="InterPro" id="IPR000387">
    <property type="entry name" value="Tyr_Pase_dom"/>
</dbReference>
<comment type="similarity">
    <text evidence="2">Belongs to the protein-tyrosine phosphatase family. Non-receptor class dual specificity subfamily.</text>
</comment>
<feature type="region of interest" description="Disordered" evidence="13">
    <location>
        <begin position="1"/>
        <end position="22"/>
    </location>
</feature>
<dbReference type="InterPro" id="IPR016130">
    <property type="entry name" value="Tyr_Pase_AS"/>
</dbReference>
<evidence type="ECO:0000256" key="13">
    <source>
        <dbReference type="SAM" id="MobiDB-lite"/>
    </source>
</evidence>
<dbReference type="CDD" id="cd14524">
    <property type="entry name" value="PTPMT1"/>
    <property type="match status" value="1"/>
</dbReference>
<dbReference type="FunFam" id="3.90.190.10:FF:000051">
    <property type="entry name" value="Dual specificity phosphatase domain protein"/>
    <property type="match status" value="1"/>
</dbReference>
<name>A0AAQ3Q7U0_9LILI</name>
<dbReference type="PANTHER" id="PTHR46274:SF9">
    <property type="entry name" value="PHOSPHATIDYLGLYCEROPHOSPHATE PHOSPHATASE PTPMT1"/>
    <property type="match status" value="1"/>
</dbReference>
<evidence type="ECO:0000256" key="8">
    <source>
        <dbReference type="ARBA" id="ARBA00023264"/>
    </source>
</evidence>
<dbReference type="GO" id="GO:0008654">
    <property type="term" value="P:phospholipid biosynthetic process"/>
    <property type="evidence" value="ECO:0007669"/>
    <property type="project" value="UniProtKB-KW"/>
</dbReference>
<dbReference type="PROSITE" id="PS00383">
    <property type="entry name" value="TYR_PHOSPHATASE_1"/>
    <property type="match status" value="1"/>
</dbReference>
<feature type="compositionally biased region" description="Acidic residues" evidence="13">
    <location>
        <begin position="1"/>
        <end position="15"/>
    </location>
</feature>
<sequence>MRIEELGEQEADGGGEGERSIGSVRGGNTGLLDAKRAVVGIGGRILFYPTLVYNVMRNMLESEFHWWDQIDEFLLLGAVPFPSDVPRLKKLGVCGVITLNEPFETLVPTSLYHAHGIEHLLIPTRDYLFAPSFGNISLAVDFIHKNATCGRMTYVHCKAGRGRSTTIVLCYLVQHKQMTPTAAYQYVKLIRPRVRLASSQWKAVQDFYHLIVQKAGGRSIYTEGLIVQSPVALSTKDFVDFDDSSFEVVSRSEIDGYDRNMEGRNAGQAELNLANRVQITAQAALARLSYFYPLIVQKNAGRAIYFDDSSFEVVSQSEIDEYDRNMETCNVGNAIWGLAYRVQITGKASLARLYYSWNRSLPRRNSSRTIIPVT</sequence>
<dbReference type="GO" id="GO:0008962">
    <property type="term" value="F:phosphatidylglycerophosphatase activity"/>
    <property type="evidence" value="ECO:0007669"/>
    <property type="project" value="UniProtKB-EC"/>
</dbReference>
<evidence type="ECO:0000313" key="16">
    <source>
        <dbReference type="EMBL" id="WOK98994.1"/>
    </source>
</evidence>
<evidence type="ECO:0000256" key="10">
    <source>
        <dbReference type="ARBA" id="ARBA00024224"/>
    </source>
</evidence>
<evidence type="ECO:0000313" key="17">
    <source>
        <dbReference type="Proteomes" id="UP001327560"/>
    </source>
</evidence>
<dbReference type="SMART" id="SM00195">
    <property type="entry name" value="DSPc"/>
    <property type="match status" value="1"/>
</dbReference>
<dbReference type="Gene3D" id="3.90.190.10">
    <property type="entry name" value="Protein tyrosine phosphatase superfamily"/>
    <property type="match status" value="1"/>
</dbReference>
<dbReference type="EC" id="3.1.3.27" evidence="10"/>
<dbReference type="Pfam" id="PF00782">
    <property type="entry name" value="DSPc"/>
    <property type="match status" value="1"/>
</dbReference>
<comment type="function">
    <text evidence="12">Exhibits phosphatidylglycerophosphate phosphatase activity. Involved in root growth and columella cells organization. May possess protein phosphatase activity.</text>
</comment>
<keyword evidence="6" id="KW-0443">Lipid metabolism</keyword>
<feature type="domain" description="Tyrosine specific protein phosphatases" evidence="15">
    <location>
        <begin position="134"/>
        <end position="202"/>
    </location>
</feature>
<evidence type="ECO:0000256" key="4">
    <source>
        <dbReference type="ARBA" id="ARBA00022801"/>
    </source>
</evidence>
<gene>
    <name evidence="16" type="ORF">Cni_G07706</name>
</gene>
<evidence type="ECO:0000259" key="14">
    <source>
        <dbReference type="PROSITE" id="PS50054"/>
    </source>
</evidence>
<evidence type="ECO:0000256" key="7">
    <source>
        <dbReference type="ARBA" id="ARBA00023209"/>
    </source>
</evidence>